<accession>S4W0T2</accession>
<feature type="compositionally biased region" description="Acidic residues" evidence="1">
    <location>
        <begin position="90"/>
        <end position="100"/>
    </location>
</feature>
<name>S4W0T2_9VIRU</name>
<reference evidence="2 3" key="1">
    <citation type="journal article" date="2013" name="Science">
        <title>Pandoraviruses: amoeba viruses with genomes up to 2.5 Mb reaching that of parasitic eukaryotes.</title>
        <authorList>
            <person name="Philippe N."/>
            <person name="Legendre M."/>
            <person name="Doutre G."/>
            <person name="Coute Y."/>
            <person name="Poirot O."/>
            <person name="Lescot M."/>
            <person name="Arslan D."/>
            <person name="Seltzer V."/>
            <person name="Bertaux L."/>
            <person name="Bruley C."/>
            <person name="Garin J."/>
            <person name="Claverie J.M."/>
            <person name="Abergel C."/>
        </authorList>
    </citation>
    <scope>NUCLEOTIDE SEQUENCE [LARGE SCALE GENOMIC DNA]</scope>
</reference>
<dbReference type="KEGG" id="vg:16605764"/>
<proteinExistence type="predicted"/>
<dbReference type="Proteomes" id="UP000204584">
    <property type="component" value="Segment"/>
</dbReference>
<evidence type="ECO:0000256" key="1">
    <source>
        <dbReference type="SAM" id="MobiDB-lite"/>
    </source>
</evidence>
<organism evidence="2 3">
    <name type="scientific">Pandoravirus salinus</name>
    <dbReference type="NCBI Taxonomy" id="1349410"/>
    <lineage>
        <taxon>Viruses</taxon>
        <taxon>Pandoravirus</taxon>
    </lineage>
</organism>
<evidence type="ECO:0000313" key="2">
    <source>
        <dbReference type="EMBL" id="AGO83977.1"/>
    </source>
</evidence>
<keyword evidence="3" id="KW-1185">Reference proteome</keyword>
<dbReference type="RefSeq" id="YP_008437043.1">
    <property type="nucleotide sequence ID" value="NC_022098.1"/>
</dbReference>
<feature type="region of interest" description="Disordered" evidence="1">
    <location>
        <begin position="73"/>
        <end position="112"/>
    </location>
</feature>
<evidence type="ECO:0000313" key="3">
    <source>
        <dbReference type="Proteomes" id="UP000204584"/>
    </source>
</evidence>
<protein>
    <submittedName>
        <fullName evidence="2">Uncharacterized protein</fullName>
    </submittedName>
</protein>
<gene>
    <name evidence="2" type="ORF">psal_cds_339</name>
</gene>
<dbReference type="GeneID" id="16605764"/>
<dbReference type="EMBL" id="KC977571">
    <property type="protein sequence ID" value="AGO83977.1"/>
    <property type="molecule type" value="Genomic_DNA"/>
</dbReference>
<sequence length="316" mass="34569">MDPTRVSVVADLPIELWRMVFDGCDRSTAARLGATCAAFYAESRARAKHSADAARLAVDAFIDMWQRHTSHWDDHPQECDHHRRHGEHSDSDDDDDDDKDPPEACTGTVRWSCEGRPPDEPWHLMLCDSCMHIVAGDRTSGAFDVHPADLNRPHVWGVVERGGWTVGQLWADAVGDALFGLPVAAVHLVDPDGAAGLSDFLSGKGGPILYLDGASWASLGSLRGWIPLVGARGPMSQHCVRCVPMLCCDTRSPLWATVALVECAASPTCDQVDLFWNVTHASLDALLGRYRSARAASPFADDWVTWAWRTYTDPAA</sequence>